<comment type="caution">
    <text evidence="7">The sequence shown here is derived from an EMBL/GenBank/DDBJ whole genome shotgun (WGS) entry which is preliminary data.</text>
</comment>
<keyword evidence="4" id="KW-0863">Zinc-finger</keyword>
<keyword evidence="1" id="KW-0540">Nuclease</keyword>
<dbReference type="GO" id="GO:0008270">
    <property type="term" value="F:zinc ion binding"/>
    <property type="evidence" value="ECO:0007669"/>
    <property type="project" value="UniProtKB-KW"/>
</dbReference>
<name>A0A9W9HQZ2_9EURO</name>
<proteinExistence type="predicted"/>
<feature type="region of interest" description="Disordered" evidence="5">
    <location>
        <begin position="460"/>
        <end position="520"/>
    </location>
</feature>
<dbReference type="InterPro" id="IPR013087">
    <property type="entry name" value="Znf_C2H2_type"/>
</dbReference>
<dbReference type="RefSeq" id="XP_056539726.1">
    <property type="nucleotide sequence ID" value="XM_056692020.1"/>
</dbReference>
<feature type="domain" description="C2H2-type" evidence="6">
    <location>
        <begin position="69"/>
        <end position="91"/>
    </location>
</feature>
<dbReference type="AlphaFoldDB" id="A0A9W9HQZ2"/>
<dbReference type="CDD" id="cd06137">
    <property type="entry name" value="DEDDh_RNase"/>
    <property type="match status" value="1"/>
</dbReference>
<dbReference type="GeneID" id="81431196"/>
<feature type="region of interest" description="Disordered" evidence="5">
    <location>
        <begin position="107"/>
        <end position="188"/>
    </location>
</feature>
<dbReference type="SMART" id="SM00355">
    <property type="entry name" value="ZnF_C2H2"/>
    <property type="match status" value="2"/>
</dbReference>
<dbReference type="InterPro" id="IPR012337">
    <property type="entry name" value="RNaseH-like_sf"/>
</dbReference>
<dbReference type="EMBL" id="JAPQKN010000007">
    <property type="protein sequence ID" value="KAJ5153418.1"/>
    <property type="molecule type" value="Genomic_DNA"/>
</dbReference>
<evidence type="ECO:0000256" key="5">
    <source>
        <dbReference type="SAM" id="MobiDB-lite"/>
    </source>
</evidence>
<dbReference type="OrthoDB" id="16516at2759"/>
<dbReference type="InterPro" id="IPR047021">
    <property type="entry name" value="REXO1/3/4-like"/>
</dbReference>
<sequence length="520" mass="57504">MSVANSMGGLHQNGQEYGALPGVSPLHPEIPSGKPSVSKTFACPECPQRAFKSIAAVRSHFSSQGHVSTVCVKCSRVFQSADSLIHHHQKHDVPGKPLLLQKAPAEPISSTISTPNPGQIPYRGPRPSTNPSFQAPAALPEPAIKRTPNSAQGPTPVPTGPRITASQSSQSSRHPVHPRGPGISVSSSSIKENAYPMILALEEQELILSSLLKHCHSNDRLRARGFALECTPPIKRRNQDKKPPKLQCSLPRARFQATLASNPECSKRKAIALDCEMVECGDHMEVALLSAVDFLTGEVLIDHHVQPTAKVTRWNTRISGVTPQTMRDARSKRQVLFGWEQARRHLWTFADSETVLIGHSLQNDLNVLGIYHQRIVDSSILTSEAVFPDQANGRTWALKTLTQELLGYGIQNSKLGHSALEDALATRGIVIWCLQDPERLKIWAEKTRVQEEQRVEVLRQKAEKAREERLKKKKEEEEMAKEKDAHEGVQMKPCKPGNRPRPRNNKLNEVKQDDNAGSIS</sequence>
<dbReference type="Gene3D" id="3.30.160.60">
    <property type="entry name" value="Classic Zinc Finger"/>
    <property type="match status" value="1"/>
</dbReference>
<dbReference type="PROSITE" id="PS50157">
    <property type="entry name" value="ZINC_FINGER_C2H2_2"/>
    <property type="match status" value="1"/>
</dbReference>
<keyword evidence="4" id="KW-0479">Metal-binding</keyword>
<dbReference type="GO" id="GO:0006364">
    <property type="term" value="P:rRNA processing"/>
    <property type="evidence" value="ECO:0007669"/>
    <property type="project" value="TreeGrafter"/>
</dbReference>
<dbReference type="InterPro" id="IPR013520">
    <property type="entry name" value="Ribonucl_H"/>
</dbReference>
<dbReference type="SUPFAM" id="SSF53098">
    <property type="entry name" value="Ribonuclease H-like"/>
    <property type="match status" value="1"/>
</dbReference>
<organism evidence="7 8">
    <name type="scientific">Penicillium canariense</name>
    <dbReference type="NCBI Taxonomy" id="189055"/>
    <lineage>
        <taxon>Eukaryota</taxon>
        <taxon>Fungi</taxon>
        <taxon>Dikarya</taxon>
        <taxon>Ascomycota</taxon>
        <taxon>Pezizomycotina</taxon>
        <taxon>Eurotiomycetes</taxon>
        <taxon>Eurotiomycetidae</taxon>
        <taxon>Eurotiales</taxon>
        <taxon>Aspergillaceae</taxon>
        <taxon>Penicillium</taxon>
    </lineage>
</organism>
<evidence type="ECO:0000313" key="8">
    <source>
        <dbReference type="Proteomes" id="UP001149163"/>
    </source>
</evidence>
<dbReference type="Proteomes" id="UP001149163">
    <property type="component" value="Unassembled WGS sequence"/>
</dbReference>
<dbReference type="PANTHER" id="PTHR12801">
    <property type="entry name" value="RNA EXONUCLEASE REXO1 / RECO3 FAMILY MEMBER-RELATED"/>
    <property type="match status" value="1"/>
</dbReference>
<gene>
    <name evidence="7" type="ORF">N7482_009896</name>
</gene>
<feature type="compositionally biased region" description="Polar residues" evidence="5">
    <location>
        <begin position="108"/>
        <end position="117"/>
    </location>
</feature>
<accession>A0A9W9HQZ2</accession>
<reference evidence="7" key="1">
    <citation type="submission" date="2022-11" db="EMBL/GenBank/DDBJ databases">
        <authorList>
            <person name="Petersen C."/>
        </authorList>
    </citation>
    <scope>NUCLEOTIDE SEQUENCE</scope>
    <source>
        <strain evidence="7">IBT 26290</strain>
    </source>
</reference>
<dbReference type="Pfam" id="PF00929">
    <property type="entry name" value="RNase_T"/>
    <property type="match status" value="1"/>
</dbReference>
<dbReference type="Gene3D" id="3.30.420.10">
    <property type="entry name" value="Ribonuclease H-like superfamily/Ribonuclease H"/>
    <property type="match status" value="1"/>
</dbReference>
<feature type="region of interest" description="Disordered" evidence="5">
    <location>
        <begin position="1"/>
        <end position="34"/>
    </location>
</feature>
<reference evidence="7" key="2">
    <citation type="journal article" date="2023" name="IMA Fungus">
        <title>Comparative genomic study of the Penicillium genus elucidates a diverse pangenome and 15 lateral gene transfer events.</title>
        <authorList>
            <person name="Petersen C."/>
            <person name="Sorensen T."/>
            <person name="Nielsen M.R."/>
            <person name="Sondergaard T.E."/>
            <person name="Sorensen J.L."/>
            <person name="Fitzpatrick D.A."/>
            <person name="Frisvad J.C."/>
            <person name="Nielsen K.L."/>
        </authorList>
    </citation>
    <scope>NUCLEOTIDE SEQUENCE</scope>
    <source>
        <strain evidence="7">IBT 26290</strain>
    </source>
</reference>
<keyword evidence="8" id="KW-1185">Reference proteome</keyword>
<dbReference type="GO" id="GO:0005634">
    <property type="term" value="C:nucleus"/>
    <property type="evidence" value="ECO:0007669"/>
    <property type="project" value="TreeGrafter"/>
</dbReference>
<feature type="compositionally biased region" description="Basic and acidic residues" evidence="5">
    <location>
        <begin position="460"/>
        <end position="489"/>
    </location>
</feature>
<dbReference type="SMART" id="SM00479">
    <property type="entry name" value="EXOIII"/>
    <property type="match status" value="1"/>
</dbReference>
<dbReference type="GO" id="GO:0004527">
    <property type="term" value="F:exonuclease activity"/>
    <property type="evidence" value="ECO:0007669"/>
    <property type="project" value="UniProtKB-KW"/>
</dbReference>
<evidence type="ECO:0000256" key="1">
    <source>
        <dbReference type="ARBA" id="ARBA00022722"/>
    </source>
</evidence>
<keyword evidence="2" id="KW-0378">Hydrolase</keyword>
<protein>
    <recommendedName>
        <fullName evidence="6">C2H2-type domain-containing protein</fullName>
    </recommendedName>
</protein>
<keyword evidence="4" id="KW-0862">Zinc</keyword>
<dbReference type="GO" id="GO:0003676">
    <property type="term" value="F:nucleic acid binding"/>
    <property type="evidence" value="ECO:0007669"/>
    <property type="project" value="InterPro"/>
</dbReference>
<evidence type="ECO:0000313" key="7">
    <source>
        <dbReference type="EMBL" id="KAJ5153418.1"/>
    </source>
</evidence>
<dbReference type="InterPro" id="IPR036397">
    <property type="entry name" value="RNaseH_sf"/>
</dbReference>
<evidence type="ECO:0000256" key="3">
    <source>
        <dbReference type="ARBA" id="ARBA00022839"/>
    </source>
</evidence>
<evidence type="ECO:0000256" key="2">
    <source>
        <dbReference type="ARBA" id="ARBA00022801"/>
    </source>
</evidence>
<evidence type="ECO:0000256" key="4">
    <source>
        <dbReference type="PROSITE-ProRule" id="PRU00042"/>
    </source>
</evidence>
<feature type="compositionally biased region" description="Polar residues" evidence="5">
    <location>
        <begin position="164"/>
        <end position="173"/>
    </location>
</feature>
<dbReference type="PANTHER" id="PTHR12801:SF114">
    <property type="entry name" value="EXONUCLEASE, PUTATIVE (AFU_ORTHOLOGUE AFUA_7G00870)-RELATED"/>
    <property type="match status" value="1"/>
</dbReference>
<dbReference type="PROSITE" id="PS00028">
    <property type="entry name" value="ZINC_FINGER_C2H2_1"/>
    <property type="match status" value="1"/>
</dbReference>
<dbReference type="GO" id="GO:0000027">
    <property type="term" value="P:ribosomal large subunit assembly"/>
    <property type="evidence" value="ECO:0007669"/>
    <property type="project" value="TreeGrafter"/>
</dbReference>
<evidence type="ECO:0000259" key="6">
    <source>
        <dbReference type="PROSITE" id="PS50157"/>
    </source>
</evidence>
<keyword evidence="3" id="KW-0269">Exonuclease</keyword>